<gene>
    <name evidence="2" type="ORF">CCMP2556_LOCUS46990</name>
</gene>
<dbReference type="SUPFAM" id="SSF49785">
    <property type="entry name" value="Galactose-binding domain-like"/>
    <property type="match status" value="1"/>
</dbReference>
<evidence type="ECO:0000313" key="2">
    <source>
        <dbReference type="EMBL" id="CAK9099284.1"/>
    </source>
</evidence>
<organism evidence="2 3">
    <name type="scientific">Durusdinium trenchii</name>
    <dbReference type="NCBI Taxonomy" id="1381693"/>
    <lineage>
        <taxon>Eukaryota</taxon>
        <taxon>Sar</taxon>
        <taxon>Alveolata</taxon>
        <taxon>Dinophyceae</taxon>
        <taxon>Suessiales</taxon>
        <taxon>Symbiodiniaceae</taxon>
        <taxon>Durusdinium</taxon>
    </lineage>
</organism>
<evidence type="ECO:0000256" key="1">
    <source>
        <dbReference type="SAM" id="MobiDB-lite"/>
    </source>
</evidence>
<keyword evidence="3" id="KW-1185">Reference proteome</keyword>
<proteinExistence type="predicted"/>
<dbReference type="Gene3D" id="2.60.120.260">
    <property type="entry name" value="Galactose-binding domain-like"/>
    <property type="match status" value="1"/>
</dbReference>
<dbReference type="EMBL" id="CAXAMN010025929">
    <property type="protein sequence ID" value="CAK9099284.1"/>
    <property type="molecule type" value="Genomic_DNA"/>
</dbReference>
<reference evidence="2 3" key="1">
    <citation type="submission" date="2024-02" db="EMBL/GenBank/DDBJ databases">
        <authorList>
            <person name="Chen Y."/>
            <person name="Shah S."/>
            <person name="Dougan E. K."/>
            <person name="Thang M."/>
            <person name="Chan C."/>
        </authorList>
    </citation>
    <scope>NUCLEOTIDE SEQUENCE [LARGE SCALE GENOMIC DNA]</scope>
</reference>
<dbReference type="Proteomes" id="UP001642484">
    <property type="component" value="Unassembled WGS sequence"/>
</dbReference>
<evidence type="ECO:0008006" key="4">
    <source>
        <dbReference type="Google" id="ProtNLM"/>
    </source>
</evidence>
<evidence type="ECO:0000313" key="3">
    <source>
        <dbReference type="Proteomes" id="UP001642484"/>
    </source>
</evidence>
<comment type="caution">
    <text evidence="2">The sequence shown here is derived from an EMBL/GenBank/DDBJ whole genome shotgun (WGS) entry which is preliminary data.</text>
</comment>
<name>A0ABP0RFB7_9DINO</name>
<protein>
    <recommendedName>
        <fullName evidence="4">F5/8 type C domain-containing protein</fullName>
    </recommendedName>
</protein>
<feature type="region of interest" description="Disordered" evidence="1">
    <location>
        <begin position="18"/>
        <end position="41"/>
    </location>
</feature>
<dbReference type="InterPro" id="IPR008979">
    <property type="entry name" value="Galactose-bd-like_sf"/>
</dbReference>
<sequence length="640" mass="71285">MSHDAQLLEYRQRQQARMAGELADQRSRMQPSGPLRPSTSAKALEARLRTQVSQEMTEELQHSIFQWALLSRLGIEVWGEAEEEGVEEEPTFPSILQMLPCFGGRRALYSGSLPSTSLPDLGPLLRCREAVEALLLSGGCRDWVLATAHLCRLLRESPSLLQGGWQLQLAVATSLCMAEGREMMDSSFHESAVDFFKRYQHYCANAVAKELFPEFRSLKAWHFRYVLGSWHSDDDLAWSRANVSKEYKKPDVIGQSARMVKYKPHNDKGVSVHDGLRFYDNEKATMPRILSYGGVCGAVSKFGASCCQAFGVPAMPVGQPGHCAMIWRGPGGRWCLENDNGGWNQSWMHDKIQRTWPKELGRFAEHAGVIPVAERAIMSGKYSCSESQRLAAKLSPLETAAELLINAVLLCPDNLCAWVDLLAVATPQLAPMLHPRVEALEALAASGPWQGGRELSLNCPVRASADVERAGHVVDGTDSEWFPTEAAPQWLEIDLKKLSQVDRVRVKWWGDYGKKSSLRVLSLLWDEVADFDYAEAVVHERGRRTHAADFNGWTELPGWEEPTRAVRLELDQPCPDCFGLSKSYGIRRVEVLGHHIGTSSSLSIGSLLTRLAEASFPSPQELADQQGLRIVTEMLKGFSE</sequence>
<accession>A0ABP0RFB7</accession>